<comment type="caution">
    <text evidence="1">The sequence shown here is derived from an EMBL/GenBank/DDBJ whole genome shotgun (WGS) entry which is preliminary data.</text>
</comment>
<protein>
    <submittedName>
        <fullName evidence="1">Phage tail protein</fullName>
    </submittedName>
</protein>
<dbReference type="InterPro" id="IPR051934">
    <property type="entry name" value="Phage_Tail_Fiber_Structural"/>
</dbReference>
<dbReference type="PANTHER" id="PTHR35191:SF1">
    <property type="entry name" value="PROPHAGE SIDE TAIL FIBER PROTEIN HOMOLOG STFQ-RELATED"/>
    <property type="match status" value="1"/>
</dbReference>
<dbReference type="SUPFAM" id="SSF88874">
    <property type="entry name" value="Receptor-binding domain of short tail fibre protein gp12"/>
    <property type="match status" value="1"/>
</dbReference>
<accession>A0AAW5WF84</accession>
<dbReference type="PANTHER" id="PTHR35191">
    <property type="entry name" value="PROPHAGE SIDE TAIL FIBER PROTEIN HOMOLOG STFQ-RELATED"/>
    <property type="match status" value="1"/>
</dbReference>
<dbReference type="InterPro" id="IPR037053">
    <property type="entry name" value="Phage_tail_collar_dom_sf"/>
</dbReference>
<dbReference type="RefSeq" id="WP_267449538.1">
    <property type="nucleotide sequence ID" value="NZ_JANDBG010000029.1"/>
</dbReference>
<dbReference type="EMBL" id="JANDBG010000029">
    <property type="protein sequence ID" value="MCX9004312.1"/>
    <property type="molecule type" value="Genomic_DNA"/>
</dbReference>
<sequence length="262" mass="27669">MATNNFKAFALDPNANVMSQADWEALPALLSGFTAGKASSAQVNKAIRQATTIGALIGQFIANSGADALDNADVNGLVTKFTNAITTNLRLGAGAPAIGIPFFWPSSAMPNTVMDEWADMVFLKFNGATFSATTYPKLAKVIPSLTLVDARGEFPRIWDDGRGVDSGRALLSTQGDAIRNITGGTTTNNYNGWLANGEMKTSDGTGAISINSVGPLVYATSATTGGVSTNWLYWDFSASRVVPTASENRPRNIAFNFLVRAK</sequence>
<dbReference type="Gene3D" id="3.90.1340.10">
    <property type="entry name" value="Phage tail collar domain"/>
    <property type="match status" value="1"/>
</dbReference>
<evidence type="ECO:0000313" key="1">
    <source>
        <dbReference type="EMBL" id="MCX9004312.1"/>
    </source>
</evidence>
<dbReference type="Proteomes" id="UP001207430">
    <property type="component" value="Unassembled WGS sequence"/>
</dbReference>
<dbReference type="AlphaFoldDB" id="A0AAW5WF84"/>
<proteinExistence type="predicted"/>
<name>A0AAW5WF84_9ENTR</name>
<reference evidence="1" key="1">
    <citation type="submission" date="2022-07" db="EMBL/GenBank/DDBJ databases">
        <title>Genome Sequence of Citrobacter portucalensis from Edible Snails.</title>
        <authorList>
            <person name="Okafor A.C."/>
            <person name="Ogbo F.C."/>
            <person name="Ruppitsch W."/>
            <person name="Allerberger F."/>
        </authorList>
    </citation>
    <scope>NUCLEOTIDE SEQUENCE</scope>
    <source>
        <strain evidence="1">Igbk 7</strain>
    </source>
</reference>
<gene>
    <name evidence="1" type="ORF">NLN86_22035</name>
</gene>
<evidence type="ECO:0000313" key="2">
    <source>
        <dbReference type="Proteomes" id="UP001207430"/>
    </source>
</evidence>
<organism evidence="1 2">
    <name type="scientific">Citrobacter portucalensis</name>
    <dbReference type="NCBI Taxonomy" id="1639133"/>
    <lineage>
        <taxon>Bacteria</taxon>
        <taxon>Pseudomonadati</taxon>
        <taxon>Pseudomonadota</taxon>
        <taxon>Gammaproteobacteria</taxon>
        <taxon>Enterobacterales</taxon>
        <taxon>Enterobacteriaceae</taxon>
        <taxon>Citrobacter</taxon>
        <taxon>Citrobacter freundii complex</taxon>
    </lineage>
</organism>